<feature type="non-terminal residue" evidence="2">
    <location>
        <position position="1"/>
    </location>
</feature>
<dbReference type="InterPro" id="IPR051086">
    <property type="entry name" value="RNase_D-like"/>
</dbReference>
<dbReference type="CDD" id="cd06142">
    <property type="entry name" value="RNaseD_exo"/>
    <property type="match status" value="1"/>
</dbReference>
<dbReference type="SUPFAM" id="SSF53098">
    <property type="entry name" value="Ribonuclease H-like"/>
    <property type="match status" value="1"/>
</dbReference>
<dbReference type="EMBL" id="UINC01124989">
    <property type="protein sequence ID" value="SVD02510.1"/>
    <property type="molecule type" value="Genomic_DNA"/>
</dbReference>
<dbReference type="AlphaFoldDB" id="A0A382RYG0"/>
<dbReference type="InterPro" id="IPR036397">
    <property type="entry name" value="RNaseH_sf"/>
</dbReference>
<dbReference type="Pfam" id="PF01612">
    <property type="entry name" value="DNA_pol_A_exo1"/>
    <property type="match status" value="1"/>
</dbReference>
<accession>A0A382RYG0</accession>
<dbReference type="GO" id="GO:0008408">
    <property type="term" value="F:3'-5' exonuclease activity"/>
    <property type="evidence" value="ECO:0007669"/>
    <property type="project" value="InterPro"/>
</dbReference>
<dbReference type="SUPFAM" id="SSF47819">
    <property type="entry name" value="HRDC-like"/>
    <property type="match status" value="1"/>
</dbReference>
<dbReference type="SMART" id="SM00474">
    <property type="entry name" value="35EXOc"/>
    <property type="match status" value="1"/>
</dbReference>
<evidence type="ECO:0000313" key="2">
    <source>
        <dbReference type="EMBL" id="SVD02510.1"/>
    </source>
</evidence>
<dbReference type="GO" id="GO:0000166">
    <property type="term" value="F:nucleotide binding"/>
    <property type="evidence" value="ECO:0007669"/>
    <property type="project" value="InterPro"/>
</dbReference>
<sequence>GRAKTVPIVSSSRADNGFALATVKALTQSRRLIDTQVQLKEFLPELRKSSWVSLDTEADSLHSYPEKLCLLQISLPNTDVLIDPLQKLDMTALFKALASRELLIHGSDNDLRLMYAAQQFVPSKIFDTMWAARLLGFTAFGLNDLLSKLLGVTLDKDSQKANWTRRPLTDKMAIYALNDSRHLRALADKLRDQLKVKGRTDWHGQICDKLIKDHAAPKEADPNQAWRLKGTSKLNRREQAILRAAWQWREIEAIDANKPPYFVVRHEDLVCLAGTVIDKNQKPAWPAKLSTRRFKSLRDAVGQALDLPAEEGPETP</sequence>
<dbReference type="InterPro" id="IPR002562">
    <property type="entry name" value="3'-5'_exonuclease_dom"/>
</dbReference>
<dbReference type="InterPro" id="IPR010997">
    <property type="entry name" value="HRDC-like_sf"/>
</dbReference>
<dbReference type="PANTHER" id="PTHR47649">
    <property type="entry name" value="RIBONUCLEASE D"/>
    <property type="match status" value="1"/>
</dbReference>
<feature type="non-terminal residue" evidence="2">
    <location>
        <position position="316"/>
    </location>
</feature>
<proteinExistence type="predicted"/>
<reference evidence="2" key="1">
    <citation type="submission" date="2018-05" db="EMBL/GenBank/DDBJ databases">
        <authorList>
            <person name="Lanie J.A."/>
            <person name="Ng W.-L."/>
            <person name="Kazmierczak K.M."/>
            <person name="Andrzejewski T.M."/>
            <person name="Davidsen T.M."/>
            <person name="Wayne K.J."/>
            <person name="Tettelin H."/>
            <person name="Glass J.I."/>
            <person name="Rusch D."/>
            <person name="Podicherti R."/>
            <person name="Tsui H.-C.T."/>
            <person name="Winkler M.E."/>
        </authorList>
    </citation>
    <scope>NUCLEOTIDE SEQUENCE</scope>
</reference>
<dbReference type="PANTHER" id="PTHR47649:SF1">
    <property type="entry name" value="RIBONUCLEASE D"/>
    <property type="match status" value="1"/>
</dbReference>
<name>A0A382RYG0_9ZZZZ</name>
<dbReference type="InterPro" id="IPR044876">
    <property type="entry name" value="HRDC_dom_sf"/>
</dbReference>
<dbReference type="GO" id="GO:0006139">
    <property type="term" value="P:nucleobase-containing compound metabolic process"/>
    <property type="evidence" value="ECO:0007669"/>
    <property type="project" value="InterPro"/>
</dbReference>
<protein>
    <recommendedName>
        <fullName evidence="1">3'-5' exonuclease domain-containing protein</fullName>
    </recommendedName>
</protein>
<dbReference type="Gene3D" id="3.30.420.10">
    <property type="entry name" value="Ribonuclease H-like superfamily/Ribonuclease H"/>
    <property type="match status" value="1"/>
</dbReference>
<feature type="domain" description="3'-5' exonuclease" evidence="1">
    <location>
        <begin position="30"/>
        <end position="195"/>
    </location>
</feature>
<evidence type="ECO:0000259" key="1">
    <source>
        <dbReference type="SMART" id="SM00474"/>
    </source>
</evidence>
<dbReference type="InterPro" id="IPR012337">
    <property type="entry name" value="RNaseH-like_sf"/>
</dbReference>
<dbReference type="GO" id="GO:0003676">
    <property type="term" value="F:nucleic acid binding"/>
    <property type="evidence" value="ECO:0007669"/>
    <property type="project" value="InterPro"/>
</dbReference>
<dbReference type="Gene3D" id="1.10.150.80">
    <property type="entry name" value="HRDC domain"/>
    <property type="match status" value="1"/>
</dbReference>
<gene>
    <name evidence="2" type="ORF">METZ01_LOCUS355364</name>
</gene>
<organism evidence="2">
    <name type="scientific">marine metagenome</name>
    <dbReference type="NCBI Taxonomy" id="408172"/>
    <lineage>
        <taxon>unclassified sequences</taxon>
        <taxon>metagenomes</taxon>
        <taxon>ecological metagenomes</taxon>
    </lineage>
</organism>